<keyword evidence="1" id="KW-0966">Cell projection</keyword>
<keyword evidence="1" id="KW-0969">Cilium</keyword>
<keyword evidence="2" id="KW-1185">Reference proteome</keyword>
<organism evidence="1 2">
    <name type="scientific">Ricinus communis</name>
    <name type="common">Castor bean</name>
    <dbReference type="NCBI Taxonomy" id="3988"/>
    <lineage>
        <taxon>Eukaryota</taxon>
        <taxon>Viridiplantae</taxon>
        <taxon>Streptophyta</taxon>
        <taxon>Embryophyta</taxon>
        <taxon>Tracheophyta</taxon>
        <taxon>Spermatophyta</taxon>
        <taxon>Magnoliopsida</taxon>
        <taxon>eudicotyledons</taxon>
        <taxon>Gunneridae</taxon>
        <taxon>Pentapetalae</taxon>
        <taxon>rosids</taxon>
        <taxon>fabids</taxon>
        <taxon>Malpighiales</taxon>
        <taxon>Euphorbiaceae</taxon>
        <taxon>Acalyphoideae</taxon>
        <taxon>Acalypheae</taxon>
        <taxon>Ricinus</taxon>
    </lineage>
</organism>
<keyword evidence="1" id="KW-0282">Flagellum</keyword>
<reference evidence="2" key="1">
    <citation type="journal article" date="2010" name="Nat. Biotechnol.">
        <title>Draft genome sequence of the oilseed species Ricinus communis.</title>
        <authorList>
            <person name="Chan A.P."/>
            <person name="Crabtree J."/>
            <person name="Zhao Q."/>
            <person name="Lorenzi H."/>
            <person name="Orvis J."/>
            <person name="Puiu D."/>
            <person name="Melake-Berhan A."/>
            <person name="Jones K.M."/>
            <person name="Redman J."/>
            <person name="Chen G."/>
            <person name="Cahoon E.B."/>
            <person name="Gedil M."/>
            <person name="Stanke M."/>
            <person name="Haas B.J."/>
            <person name="Wortman J.R."/>
            <person name="Fraser-Liggett C.M."/>
            <person name="Ravel J."/>
            <person name="Rabinowicz P.D."/>
        </authorList>
    </citation>
    <scope>NUCLEOTIDE SEQUENCE [LARGE SCALE GENOMIC DNA]</scope>
    <source>
        <strain evidence="2">cv. Hale</strain>
    </source>
</reference>
<sequence length="194" mass="20335">MVSTLTSVRDSLLYSANEKDQEGNYVFSGTATSTKAITYDDTQPVGSRYTFTGNTNQQKSVVGNGISQTVNVDVSGLESLLNKLDTAINALSQPTVSPGDPAVRTAITDAMDGSGTTLELIAGKIASFGGAQNVMDTLNGNHANVSLSNQNAIFELGSLDYGQATVELNGYNTALQASYKAYSKISGLSLFNIL</sequence>
<dbReference type="SUPFAM" id="SSF64518">
    <property type="entry name" value="Phase 1 flagellin"/>
    <property type="match status" value="1"/>
</dbReference>
<dbReference type="AlphaFoldDB" id="B9TE61"/>
<dbReference type="InParanoid" id="B9TE61"/>
<dbReference type="Gene3D" id="1.20.1330.10">
    <property type="entry name" value="f41 fragment of flagellin, N-terminal domain"/>
    <property type="match status" value="1"/>
</dbReference>
<proteinExistence type="predicted"/>
<protein>
    <submittedName>
        <fullName evidence="1">Flagellar hook-associated protein, putative</fullName>
    </submittedName>
</protein>
<evidence type="ECO:0000313" key="2">
    <source>
        <dbReference type="Proteomes" id="UP000008311"/>
    </source>
</evidence>
<dbReference type="Proteomes" id="UP000008311">
    <property type="component" value="Unassembled WGS sequence"/>
</dbReference>
<gene>
    <name evidence="1" type="ORF">RCOM_1858370</name>
</gene>
<accession>B9TE61</accession>
<evidence type="ECO:0000313" key="1">
    <source>
        <dbReference type="EMBL" id="EEF25854.1"/>
    </source>
</evidence>
<name>B9TE61_RICCO</name>
<dbReference type="EMBL" id="EQ978768">
    <property type="protein sequence ID" value="EEF25854.1"/>
    <property type="molecule type" value="Genomic_DNA"/>
</dbReference>